<evidence type="ECO:0000256" key="1">
    <source>
        <dbReference type="SAM" id="MobiDB-lite"/>
    </source>
</evidence>
<dbReference type="OrthoDB" id="273690at2759"/>
<evidence type="ECO:0000313" key="2">
    <source>
        <dbReference type="EMBL" id="ESL08442.1"/>
    </source>
</evidence>
<dbReference type="VEuPathDB" id="TriTrypDB:TRSC58_03855"/>
<name>A0A061J560_TRYRA</name>
<protein>
    <submittedName>
        <fullName evidence="2">Uncharacterized protein</fullName>
    </submittedName>
</protein>
<organism evidence="2 3">
    <name type="scientific">Trypanosoma rangeli SC58</name>
    <dbReference type="NCBI Taxonomy" id="429131"/>
    <lineage>
        <taxon>Eukaryota</taxon>
        <taxon>Discoba</taxon>
        <taxon>Euglenozoa</taxon>
        <taxon>Kinetoplastea</taxon>
        <taxon>Metakinetoplastina</taxon>
        <taxon>Trypanosomatida</taxon>
        <taxon>Trypanosomatidae</taxon>
        <taxon>Trypanosoma</taxon>
        <taxon>Herpetosoma</taxon>
    </lineage>
</organism>
<dbReference type="AlphaFoldDB" id="A0A061J560"/>
<dbReference type="EMBL" id="AUPL01003855">
    <property type="protein sequence ID" value="ESL08442.1"/>
    <property type="molecule type" value="Genomic_DNA"/>
</dbReference>
<feature type="region of interest" description="Disordered" evidence="1">
    <location>
        <begin position="37"/>
        <end position="59"/>
    </location>
</feature>
<accession>A0A061J560</accession>
<comment type="caution">
    <text evidence="2">The sequence shown here is derived from an EMBL/GenBank/DDBJ whole genome shotgun (WGS) entry which is preliminary data.</text>
</comment>
<sequence length="95" mass="10667">MLFLEPEVDYFRMQLHQLALPQEVCRLGSTKKSCSLGVSADAEPTPATPALGKQNEASGDYVSVEEQAEVLHRALLTALHQRFPYEHLDTLEHVY</sequence>
<proteinExistence type="predicted"/>
<dbReference type="Proteomes" id="UP000031737">
    <property type="component" value="Unassembled WGS sequence"/>
</dbReference>
<keyword evidence="3" id="KW-1185">Reference proteome</keyword>
<feature type="non-terminal residue" evidence="2">
    <location>
        <position position="95"/>
    </location>
</feature>
<evidence type="ECO:0000313" key="3">
    <source>
        <dbReference type="Proteomes" id="UP000031737"/>
    </source>
</evidence>
<gene>
    <name evidence="2" type="ORF">TRSC58_03855</name>
</gene>
<reference evidence="2 3" key="1">
    <citation type="submission" date="2013-07" db="EMBL/GenBank/DDBJ databases">
        <authorList>
            <person name="Stoco P.H."/>
            <person name="Wagner G."/>
            <person name="Gerber A."/>
            <person name="Zaha A."/>
            <person name="Thompson C."/>
            <person name="Bartholomeu D.C."/>
            <person name="Luckemeyer D.D."/>
            <person name="Bahia D."/>
            <person name="Loreto E."/>
            <person name="Prestes E.B."/>
            <person name="Lima F.M."/>
            <person name="Rodrigues-Luiz G."/>
            <person name="Vallejo G.A."/>
            <person name="Filho J.F."/>
            <person name="Monteiro K.M."/>
            <person name="Tyler K.M."/>
            <person name="de Almeida L.G."/>
            <person name="Ortiz M.F."/>
            <person name="Siervo M.A."/>
            <person name="de Moraes M.H."/>
            <person name="Cunha O.L."/>
            <person name="Mendonca-Neto R."/>
            <person name="Silva R."/>
            <person name="Teixeira S.M."/>
            <person name="Murta S.M."/>
            <person name="Sincero T.C."/>
            <person name="Mendes T.A."/>
            <person name="Urmenyi T.P."/>
            <person name="Silva V.G."/>
            <person name="da Rocha W.D."/>
            <person name="Andersson B."/>
            <person name="Romanha A.J."/>
            <person name="Steindel M."/>
            <person name="de Vasconcelos A.T."/>
            <person name="Grisard E.C."/>
        </authorList>
    </citation>
    <scope>NUCLEOTIDE SEQUENCE [LARGE SCALE GENOMIC DNA]</scope>
    <source>
        <strain evidence="2 3">SC58</strain>
    </source>
</reference>